<dbReference type="CDD" id="cd00038">
    <property type="entry name" value="CAP_ED"/>
    <property type="match status" value="1"/>
</dbReference>
<dbReference type="Gene3D" id="2.60.120.10">
    <property type="entry name" value="Jelly Rolls"/>
    <property type="match status" value="1"/>
</dbReference>
<dbReference type="SMART" id="SM00100">
    <property type="entry name" value="cNMP"/>
    <property type="match status" value="1"/>
</dbReference>
<feature type="active site" description="Proton acceptor" evidence="9">
    <location>
        <position position="472"/>
    </location>
</feature>
<evidence type="ECO:0000256" key="8">
    <source>
        <dbReference type="ARBA" id="ARBA00023136"/>
    </source>
</evidence>
<feature type="domain" description="Cyclic nucleotide-binding" evidence="10">
    <location>
        <begin position="17"/>
        <end position="115"/>
    </location>
</feature>
<dbReference type="Proteomes" id="UP001597044">
    <property type="component" value="Unassembled WGS sequence"/>
</dbReference>
<dbReference type="SUPFAM" id="SSF51206">
    <property type="entry name" value="cAMP-binding domain-like"/>
    <property type="match status" value="1"/>
</dbReference>
<protein>
    <submittedName>
        <fullName evidence="12">Patatin-like phospholipase family protein</fullName>
    </submittedName>
</protein>
<keyword evidence="6" id="KW-1133">Transmembrane helix</keyword>
<evidence type="ECO:0000259" key="11">
    <source>
        <dbReference type="PROSITE" id="PS51635"/>
    </source>
</evidence>
<proteinExistence type="inferred from homology"/>
<dbReference type="Pfam" id="PF24179">
    <property type="entry name" value="NTE_Ploop"/>
    <property type="match status" value="1"/>
</dbReference>
<gene>
    <name evidence="12" type="ORF">ACFQ0F_09360</name>
</gene>
<dbReference type="PROSITE" id="PS50042">
    <property type="entry name" value="CNMP_BINDING_3"/>
    <property type="match status" value="1"/>
</dbReference>
<dbReference type="PROSITE" id="PS01237">
    <property type="entry name" value="UPF0028"/>
    <property type="match status" value="1"/>
</dbReference>
<evidence type="ECO:0000256" key="4">
    <source>
        <dbReference type="ARBA" id="ARBA00022801"/>
    </source>
</evidence>
<comment type="caution">
    <text evidence="12">The sequence shown here is derived from an EMBL/GenBank/DDBJ whole genome shotgun (WGS) entry which is preliminary data.</text>
</comment>
<dbReference type="InterPro" id="IPR018490">
    <property type="entry name" value="cNMP-bd_dom_sf"/>
</dbReference>
<dbReference type="InterPro" id="IPR002641">
    <property type="entry name" value="PNPLA_dom"/>
</dbReference>
<dbReference type="EMBL" id="JBHTIT010000001">
    <property type="protein sequence ID" value="MFD0950590.1"/>
    <property type="molecule type" value="Genomic_DNA"/>
</dbReference>
<comment type="similarity">
    <text evidence="2">Belongs to the NTE family.</text>
</comment>
<dbReference type="InterPro" id="IPR001423">
    <property type="entry name" value="LysoPLipase_patatin_CS"/>
</dbReference>
<dbReference type="InterPro" id="IPR050301">
    <property type="entry name" value="NTE"/>
</dbReference>
<keyword evidence="7 9" id="KW-0443">Lipid metabolism</keyword>
<comment type="subcellular location">
    <subcellularLocation>
        <location evidence="1">Membrane</location>
    </subcellularLocation>
</comment>
<dbReference type="InterPro" id="IPR000595">
    <property type="entry name" value="cNMP-bd_dom"/>
</dbReference>
<dbReference type="PROSITE" id="PS51635">
    <property type="entry name" value="PNPLA"/>
    <property type="match status" value="1"/>
</dbReference>
<dbReference type="SUPFAM" id="SSF52151">
    <property type="entry name" value="FabD/lysophospholipase-like"/>
    <property type="match status" value="1"/>
</dbReference>
<feature type="short sequence motif" description="DGA/G" evidence="9">
    <location>
        <begin position="472"/>
        <end position="474"/>
    </location>
</feature>
<reference evidence="13" key="1">
    <citation type="journal article" date="2019" name="Int. J. Syst. Evol. Microbiol.">
        <title>The Global Catalogue of Microorganisms (GCM) 10K type strain sequencing project: providing services to taxonomists for standard genome sequencing and annotation.</title>
        <authorList>
            <consortium name="The Broad Institute Genomics Platform"/>
            <consortium name="The Broad Institute Genome Sequencing Center for Infectious Disease"/>
            <person name="Wu L."/>
            <person name="Ma J."/>
        </authorList>
    </citation>
    <scope>NUCLEOTIDE SEQUENCE [LARGE SCALE GENOMIC DNA]</scope>
    <source>
        <strain evidence="13">CCUG 63419</strain>
    </source>
</reference>
<dbReference type="PANTHER" id="PTHR14226">
    <property type="entry name" value="NEUROPATHY TARGET ESTERASE/SWISS CHEESE D.MELANOGASTER"/>
    <property type="match status" value="1"/>
</dbReference>
<feature type="active site" description="Nucleophile" evidence="9">
    <location>
        <position position="358"/>
    </location>
</feature>
<evidence type="ECO:0000256" key="5">
    <source>
        <dbReference type="ARBA" id="ARBA00022963"/>
    </source>
</evidence>
<dbReference type="CDD" id="cd07205">
    <property type="entry name" value="Pat_PNPLA6_PNPLA7_NTE1_like"/>
    <property type="match status" value="1"/>
</dbReference>
<evidence type="ECO:0000256" key="7">
    <source>
        <dbReference type="ARBA" id="ARBA00023098"/>
    </source>
</evidence>
<keyword evidence="13" id="KW-1185">Reference proteome</keyword>
<dbReference type="InterPro" id="IPR016035">
    <property type="entry name" value="Acyl_Trfase/lysoPLipase"/>
</dbReference>
<dbReference type="Gene3D" id="3.40.1090.10">
    <property type="entry name" value="Cytosolic phospholipase A2 catalytic domain"/>
    <property type="match status" value="2"/>
</dbReference>
<dbReference type="InterPro" id="IPR014710">
    <property type="entry name" value="RmlC-like_jellyroll"/>
</dbReference>
<evidence type="ECO:0000256" key="3">
    <source>
        <dbReference type="ARBA" id="ARBA00022692"/>
    </source>
</evidence>
<evidence type="ECO:0000313" key="12">
    <source>
        <dbReference type="EMBL" id="MFD0950590.1"/>
    </source>
</evidence>
<keyword evidence="8" id="KW-0472">Membrane</keyword>
<name>A0ABW3HIL1_9GAMM</name>
<sequence>MTAHEPDYVASLKKVEAFSALPDEALHALAIMAQPQRLMSGQRLYRAGDPPRFLHVLVHGRLQVRKEQRILGYVNRYELLGEMGVIAAEARNSTIYAQRDCLLLNLPASAFMALIRSHPDTLVALSRLIISRGRDALNPRQKQANADGGTLAVVPAIRGIPAMLLAEALTGHMSGWPETRLVSAAHIDSVFGAGFSHTPQDGSGADVALCAWLASLEHQHRFVMYVADNGTDTWSLRCLRQADRILLVAESGQKPQATPVLETLRAGGLVAPIELVLLRPMGDAAPHTLEWLEATGARAHYFLHPWAKHEIAALARQISGRGIGLVLGGGGARGFAHIGLIKALEQLGIPVDVVGGTSMGAFVAALLACGFDSTEMIHIAHETFVARNYLNDYTLPKVSLIRGERFHQRLMTIFGERRIEELRRTYYCISTNLTTGMPGIHDSGPLGSWVGTSMCVPGVAPPIAFEGELLCDGGVVNNLPTDVMAQLERGVIIACNVGSVGDMAAPGAGMNEPDQSALLHWKSEGQPPSLSEILMRTATLTSDTITLQASIDRADTYLRMPIDDIGMFEWLRMDELVQRGYEHGLEVLTPLREKLLR</sequence>
<keyword evidence="3" id="KW-0812">Transmembrane</keyword>
<feature type="short sequence motif" description="GXGXXG" evidence="9">
    <location>
        <begin position="329"/>
        <end position="334"/>
    </location>
</feature>
<feature type="short sequence motif" description="GXSXG" evidence="9">
    <location>
        <begin position="356"/>
        <end position="360"/>
    </location>
</feature>
<organism evidence="12 13">
    <name type="scientific">Paraperlucidibaca wandonensis</name>
    <dbReference type="NCBI Taxonomy" id="1268273"/>
    <lineage>
        <taxon>Bacteria</taxon>
        <taxon>Pseudomonadati</taxon>
        <taxon>Pseudomonadota</taxon>
        <taxon>Gammaproteobacteria</taxon>
        <taxon>Moraxellales</taxon>
        <taxon>Moraxellaceae</taxon>
        <taxon>Paraperlucidibaca</taxon>
    </lineage>
</organism>
<dbReference type="InterPro" id="IPR056556">
    <property type="entry name" value="NTE1_P-loop_dom"/>
</dbReference>
<keyword evidence="4 9" id="KW-0378">Hydrolase</keyword>
<dbReference type="PANTHER" id="PTHR14226:SF29">
    <property type="entry name" value="NEUROPATHY TARGET ESTERASE SWS"/>
    <property type="match status" value="1"/>
</dbReference>
<evidence type="ECO:0000256" key="2">
    <source>
        <dbReference type="ARBA" id="ARBA00006636"/>
    </source>
</evidence>
<evidence type="ECO:0000259" key="10">
    <source>
        <dbReference type="PROSITE" id="PS50042"/>
    </source>
</evidence>
<evidence type="ECO:0000256" key="6">
    <source>
        <dbReference type="ARBA" id="ARBA00022989"/>
    </source>
</evidence>
<accession>A0ABW3HIL1</accession>
<evidence type="ECO:0000256" key="9">
    <source>
        <dbReference type="PROSITE-ProRule" id="PRU01161"/>
    </source>
</evidence>
<feature type="domain" description="PNPLA" evidence="11">
    <location>
        <begin position="325"/>
        <end position="485"/>
    </location>
</feature>
<dbReference type="RefSeq" id="WP_379071432.1">
    <property type="nucleotide sequence ID" value="NZ_JBHTIT010000001.1"/>
</dbReference>
<dbReference type="Pfam" id="PF00027">
    <property type="entry name" value="cNMP_binding"/>
    <property type="match status" value="1"/>
</dbReference>
<evidence type="ECO:0000256" key="1">
    <source>
        <dbReference type="ARBA" id="ARBA00004370"/>
    </source>
</evidence>
<evidence type="ECO:0000313" key="13">
    <source>
        <dbReference type="Proteomes" id="UP001597044"/>
    </source>
</evidence>
<keyword evidence="5 9" id="KW-0442">Lipid degradation</keyword>
<dbReference type="Pfam" id="PF01734">
    <property type="entry name" value="Patatin"/>
    <property type="match status" value="1"/>
</dbReference>